<feature type="domain" description="rRNA small subunit methyltransferase F RNA-binding PUA-like" evidence="1">
    <location>
        <begin position="17"/>
        <end position="64"/>
    </location>
</feature>
<organism evidence="2">
    <name type="scientific">human gut metagenome</name>
    <dbReference type="NCBI Taxonomy" id="408170"/>
    <lineage>
        <taxon>unclassified sequences</taxon>
        <taxon>metagenomes</taxon>
        <taxon>organismal metagenomes</taxon>
    </lineage>
</organism>
<comment type="caution">
    <text evidence="2">The sequence shown here is derived from an EMBL/GenBank/DDBJ whole genome shotgun (WGS) entry which is preliminary data.</text>
</comment>
<dbReference type="Gene3D" id="2.30.130.60">
    <property type="match status" value="1"/>
</dbReference>
<keyword evidence="2" id="KW-0808">Transferase</keyword>
<dbReference type="Pfam" id="PF13636">
    <property type="entry name" value="Methyltranf_PUA"/>
    <property type="match status" value="1"/>
</dbReference>
<dbReference type="EMBL" id="AJWY01000320">
    <property type="protein sequence ID" value="EKC81339.1"/>
    <property type="molecule type" value="Genomic_DNA"/>
</dbReference>
<gene>
    <name evidence="2" type="ORF">LEA_00444</name>
</gene>
<dbReference type="GO" id="GO:0008168">
    <property type="term" value="F:methyltransferase activity"/>
    <property type="evidence" value="ECO:0007669"/>
    <property type="project" value="UniProtKB-KW"/>
</dbReference>
<keyword evidence="2" id="KW-0489">Methyltransferase</keyword>
<reference evidence="2" key="1">
    <citation type="journal article" date="2013" name="Environ. Microbiol.">
        <title>Microbiota from the distal guts of lean and obese adolescents exhibit partial functional redundancy besides clear differences in community structure.</title>
        <authorList>
            <person name="Ferrer M."/>
            <person name="Ruiz A."/>
            <person name="Lanza F."/>
            <person name="Haange S.B."/>
            <person name="Oberbach A."/>
            <person name="Till H."/>
            <person name="Bargiela R."/>
            <person name="Campoy C."/>
            <person name="Segura M.T."/>
            <person name="Richter M."/>
            <person name="von Bergen M."/>
            <person name="Seifert J."/>
            <person name="Suarez A."/>
        </authorList>
    </citation>
    <scope>NUCLEOTIDE SEQUENCE</scope>
</reference>
<accession>K1UM21</accession>
<dbReference type="AlphaFoldDB" id="K1UM21"/>
<evidence type="ECO:0000313" key="2">
    <source>
        <dbReference type="EMBL" id="EKC81339.1"/>
    </source>
</evidence>
<protein>
    <submittedName>
        <fullName evidence="2">tRNA and rRNA cytosine-C5-methylase</fullName>
    </submittedName>
</protein>
<evidence type="ECO:0000259" key="1">
    <source>
        <dbReference type="Pfam" id="PF13636"/>
    </source>
</evidence>
<name>K1UM21_9ZZZZ</name>
<dbReference type="GO" id="GO:0032259">
    <property type="term" value="P:methylation"/>
    <property type="evidence" value="ECO:0007669"/>
    <property type="project" value="UniProtKB-KW"/>
</dbReference>
<proteinExistence type="predicted"/>
<dbReference type="InterPro" id="IPR027391">
    <property type="entry name" value="Nol1_Nop2_Fmu_2"/>
</dbReference>
<sequence length="80" mass="9248">MLNKDHFPQVELSYDDAIRYLRKEAVNLPADTPKGYVLVTYRQVPIGWEKNIGNRANNLYPQEWKIKSSHGTGELFIVNS</sequence>